<dbReference type="AlphaFoldDB" id="A0A9Q4B1X5"/>
<reference evidence="1" key="1">
    <citation type="submission" date="2020-06" db="EMBL/GenBank/DDBJ databases">
        <title>Insight into the genomes of haloalkaliphilic bacilli from Kenyan soda lakes.</title>
        <authorList>
            <person name="Mwirichia R."/>
            <person name="Villamizar G.C."/>
            <person name="Poehlein A."/>
            <person name="Mugweru J."/>
            <person name="Kipnyargis A."/>
            <person name="Kiplimo D."/>
            <person name="Orwa P."/>
            <person name="Daniel R."/>
        </authorList>
    </citation>
    <scope>NUCLEOTIDE SEQUENCE</scope>
    <source>
        <strain evidence="1">B1096_S55</strain>
    </source>
</reference>
<gene>
    <name evidence="1" type="ORF">HXA33_09825</name>
</gene>
<evidence type="ECO:0000313" key="1">
    <source>
        <dbReference type="EMBL" id="MCR6096853.1"/>
    </source>
</evidence>
<evidence type="ECO:0000313" key="2">
    <source>
        <dbReference type="Proteomes" id="UP001057753"/>
    </source>
</evidence>
<dbReference type="Proteomes" id="UP001057753">
    <property type="component" value="Unassembled WGS sequence"/>
</dbReference>
<name>A0A9Q4B1X5_SALAG</name>
<keyword evidence="2" id="KW-1185">Reference proteome</keyword>
<organism evidence="1 2">
    <name type="scientific">Salipaludibacillus agaradhaerens</name>
    <name type="common">Bacillus agaradhaerens</name>
    <dbReference type="NCBI Taxonomy" id="76935"/>
    <lineage>
        <taxon>Bacteria</taxon>
        <taxon>Bacillati</taxon>
        <taxon>Bacillota</taxon>
        <taxon>Bacilli</taxon>
        <taxon>Bacillales</taxon>
        <taxon>Bacillaceae</taxon>
    </lineage>
</organism>
<accession>A0A9Q4B1X5</accession>
<proteinExistence type="predicted"/>
<dbReference type="EMBL" id="JABXYM010000001">
    <property type="protein sequence ID" value="MCR6096853.1"/>
    <property type="molecule type" value="Genomic_DNA"/>
</dbReference>
<comment type="caution">
    <text evidence="1">The sequence shown here is derived from an EMBL/GenBank/DDBJ whole genome shotgun (WGS) entry which is preliminary data.</text>
</comment>
<dbReference type="RefSeq" id="WP_257821340.1">
    <property type="nucleotide sequence ID" value="NZ_JABXYM010000001.1"/>
</dbReference>
<protein>
    <submittedName>
        <fullName evidence="1">Uncharacterized protein</fullName>
    </submittedName>
</protein>
<sequence length="193" mass="21482">MNQSLSKETVKNMILDAGYVYINYKEDNERPLGATSGGNSFAVEKEYRFPKIDNVRGKMKGLSRIMVHNASLTVNLKEMSPQNILLALGGGDIEEGDLDHYEINPSNIVKDSDYLDNITLVAPLSAGNGKWVEIILYNALSDGDSLELNLEDENEGILPIQFSAHYDPDDLNKVPYQIRYPKLDNGENGGEEE</sequence>